<feature type="transmembrane region" description="Helical" evidence="6">
    <location>
        <begin position="181"/>
        <end position="205"/>
    </location>
</feature>
<dbReference type="InterPro" id="IPR008915">
    <property type="entry name" value="Peptidase_M50"/>
</dbReference>
<keyword evidence="2 6" id="KW-0812">Transmembrane</keyword>
<keyword evidence="3 6" id="KW-1133">Transmembrane helix</keyword>
<dbReference type="GO" id="GO:0005737">
    <property type="term" value="C:cytoplasm"/>
    <property type="evidence" value="ECO:0007669"/>
    <property type="project" value="TreeGrafter"/>
</dbReference>
<feature type="transmembrane region" description="Helical" evidence="6">
    <location>
        <begin position="505"/>
        <end position="524"/>
    </location>
</feature>
<proteinExistence type="predicted"/>
<evidence type="ECO:0000256" key="4">
    <source>
        <dbReference type="ARBA" id="ARBA00023136"/>
    </source>
</evidence>
<evidence type="ECO:0000259" key="8">
    <source>
        <dbReference type="Pfam" id="PF02163"/>
    </source>
</evidence>
<keyword evidence="4 6" id="KW-0472">Membrane</keyword>
<dbReference type="AlphaFoldDB" id="A0A9W9AQB5"/>
<comment type="subcellular location">
    <subcellularLocation>
        <location evidence="1">Endomembrane system</location>
        <topology evidence="1">Multi-pass membrane protein</topology>
    </subcellularLocation>
</comment>
<keyword evidence="7" id="KW-0732">Signal</keyword>
<dbReference type="GO" id="GO:0004222">
    <property type="term" value="F:metalloendopeptidase activity"/>
    <property type="evidence" value="ECO:0007669"/>
    <property type="project" value="InterPro"/>
</dbReference>
<dbReference type="EMBL" id="JAOTPV010000002">
    <property type="protein sequence ID" value="KAJ4488199.1"/>
    <property type="molecule type" value="Genomic_DNA"/>
</dbReference>
<dbReference type="PRINTS" id="PR01000">
    <property type="entry name" value="SREBPS2PTASE"/>
</dbReference>
<feature type="chain" id="PRO_5040717764" description="Endopeptidase S2P" evidence="7">
    <location>
        <begin position="20"/>
        <end position="526"/>
    </location>
</feature>
<evidence type="ECO:0000313" key="9">
    <source>
        <dbReference type="EMBL" id="KAJ4488199.1"/>
    </source>
</evidence>
<evidence type="ECO:0000256" key="5">
    <source>
        <dbReference type="ARBA" id="ARBA00032658"/>
    </source>
</evidence>
<evidence type="ECO:0000313" key="10">
    <source>
        <dbReference type="Proteomes" id="UP001150266"/>
    </source>
</evidence>
<feature type="domain" description="Peptidase M50" evidence="8">
    <location>
        <begin position="161"/>
        <end position="241"/>
    </location>
</feature>
<keyword evidence="10" id="KW-1185">Reference proteome</keyword>
<feature type="domain" description="Peptidase M50" evidence="8">
    <location>
        <begin position="439"/>
        <end position="477"/>
    </location>
</feature>
<evidence type="ECO:0000256" key="1">
    <source>
        <dbReference type="ARBA" id="ARBA00004127"/>
    </source>
</evidence>
<dbReference type="InterPro" id="IPR001193">
    <property type="entry name" value="MBTPS2"/>
</dbReference>
<dbReference type="Proteomes" id="UP001150266">
    <property type="component" value="Unassembled WGS sequence"/>
</dbReference>
<dbReference type="GO" id="GO:0016020">
    <property type="term" value="C:membrane"/>
    <property type="evidence" value="ECO:0007669"/>
    <property type="project" value="InterPro"/>
</dbReference>
<gene>
    <name evidence="9" type="ORF">J3R30DRAFT_3434012</name>
</gene>
<feature type="transmembrane region" description="Helical" evidence="6">
    <location>
        <begin position="83"/>
        <end position="109"/>
    </location>
</feature>
<sequence length="526" mass="58826">MHAFSIISLFWVFVHVVHRLWKPKAALLPTSNSVSRYRSWLERSTTVTVNIIQLKIQTTAFNSKHDKLAGKLKNWRSRRLRTWITAFYSMGVAAGICGLILGVGVLLWITCDFLLVRVLSSSKALSSHQKRDVAGIQYDAGNFIQPVIPGVTVPWTHLPVILIAVCFCQTVHELGHAVAGALYSVPILSSGLSLTLVIPSAFITFSTETMSSLNGLSRSKIIAAGPWHNLVLWILLVVLGRTAVLVERTTGIGTVLISLGWKDISKEGRVIVGLDDDSSLNTVLRVGSVITALDDISLADEEDRWSQYLNPELPMDVPWYGWCVSRELFQESSSECCQDEHPTLDHLCFESLGHGKGCLNPIPILSTSDPQYRCHRRGDCNDDAVCVQPDSSSSILRLSVQGHDLILWHGPRNEIWEQVLVARYAPRFWFIPTVRLLGDFWIYLQMTTLSLFVFNLLPLPFLDGSQLLSALMDHVKPISESSIDSESGIAQWSVAGLWKRRFERLVQFGTLGMITLYMFLRVWASV</sequence>
<protein>
    <recommendedName>
        <fullName evidence="5">Endopeptidase S2P</fullName>
    </recommendedName>
</protein>
<organism evidence="9 10">
    <name type="scientific">Lentinula aciculospora</name>
    <dbReference type="NCBI Taxonomy" id="153920"/>
    <lineage>
        <taxon>Eukaryota</taxon>
        <taxon>Fungi</taxon>
        <taxon>Dikarya</taxon>
        <taxon>Basidiomycota</taxon>
        <taxon>Agaricomycotina</taxon>
        <taxon>Agaricomycetes</taxon>
        <taxon>Agaricomycetidae</taxon>
        <taxon>Agaricales</taxon>
        <taxon>Marasmiineae</taxon>
        <taxon>Omphalotaceae</taxon>
        <taxon>Lentinula</taxon>
    </lineage>
</organism>
<dbReference type="OrthoDB" id="7694678at2759"/>
<reference evidence="9" key="1">
    <citation type="submission" date="2022-08" db="EMBL/GenBank/DDBJ databases">
        <title>A Global Phylogenomic Analysis of the Shiitake Genus Lentinula.</title>
        <authorList>
            <consortium name="DOE Joint Genome Institute"/>
            <person name="Sierra-Patev S."/>
            <person name="Min B."/>
            <person name="Naranjo-Ortiz M."/>
            <person name="Looney B."/>
            <person name="Konkel Z."/>
            <person name="Slot J.C."/>
            <person name="Sakamoto Y."/>
            <person name="Steenwyk J.L."/>
            <person name="Rokas A."/>
            <person name="Carro J."/>
            <person name="Camarero S."/>
            <person name="Ferreira P."/>
            <person name="Molpeceres G."/>
            <person name="Ruiz-Duenas F.J."/>
            <person name="Serrano A."/>
            <person name="Henrissat B."/>
            <person name="Drula E."/>
            <person name="Hughes K.W."/>
            <person name="Mata J.L."/>
            <person name="Ishikawa N.K."/>
            <person name="Vargas-Isla R."/>
            <person name="Ushijima S."/>
            <person name="Smith C.A."/>
            <person name="Ahrendt S."/>
            <person name="Andreopoulos W."/>
            <person name="He G."/>
            <person name="Labutti K."/>
            <person name="Lipzen A."/>
            <person name="Ng V."/>
            <person name="Riley R."/>
            <person name="Sandor L."/>
            <person name="Barry K."/>
            <person name="Martinez A.T."/>
            <person name="Xiao Y."/>
            <person name="Gibbons J.G."/>
            <person name="Terashima K."/>
            <person name="Grigoriev I.V."/>
            <person name="Hibbett D.S."/>
        </authorList>
    </citation>
    <scope>NUCLEOTIDE SEQUENCE</scope>
    <source>
        <strain evidence="9">JLM2183</strain>
    </source>
</reference>
<evidence type="ECO:0000256" key="2">
    <source>
        <dbReference type="ARBA" id="ARBA00022692"/>
    </source>
</evidence>
<dbReference type="PANTHER" id="PTHR13325">
    <property type="entry name" value="PROTEASE M50 MEMBRANE-BOUND TRANSCRIPTION FACTOR SITE 2 PROTEASE"/>
    <property type="match status" value="1"/>
</dbReference>
<dbReference type="PANTHER" id="PTHR13325:SF3">
    <property type="entry name" value="MEMBRANE-BOUND TRANSCRIPTION FACTOR SITE-2 PROTEASE"/>
    <property type="match status" value="1"/>
</dbReference>
<dbReference type="GO" id="GO:1905897">
    <property type="term" value="P:regulation of response to endoplasmic reticulum stress"/>
    <property type="evidence" value="ECO:0007669"/>
    <property type="project" value="TreeGrafter"/>
</dbReference>
<evidence type="ECO:0000256" key="6">
    <source>
        <dbReference type="SAM" id="Phobius"/>
    </source>
</evidence>
<comment type="caution">
    <text evidence="9">The sequence shown here is derived from an EMBL/GenBank/DDBJ whole genome shotgun (WGS) entry which is preliminary data.</text>
</comment>
<dbReference type="Pfam" id="PF02163">
    <property type="entry name" value="Peptidase_M50"/>
    <property type="match status" value="2"/>
</dbReference>
<dbReference type="GO" id="GO:0012505">
    <property type="term" value="C:endomembrane system"/>
    <property type="evidence" value="ECO:0007669"/>
    <property type="project" value="UniProtKB-SubCell"/>
</dbReference>
<feature type="signal peptide" evidence="7">
    <location>
        <begin position="1"/>
        <end position="19"/>
    </location>
</feature>
<evidence type="ECO:0000256" key="3">
    <source>
        <dbReference type="ARBA" id="ARBA00022989"/>
    </source>
</evidence>
<name>A0A9W9AQB5_9AGAR</name>
<feature type="transmembrane region" description="Helical" evidence="6">
    <location>
        <begin position="440"/>
        <end position="462"/>
    </location>
</feature>
<feature type="transmembrane region" description="Helical" evidence="6">
    <location>
        <begin position="226"/>
        <end position="246"/>
    </location>
</feature>
<evidence type="ECO:0000256" key="7">
    <source>
        <dbReference type="SAM" id="SignalP"/>
    </source>
</evidence>
<dbReference type="GO" id="GO:0031293">
    <property type="term" value="P:membrane protein intracellular domain proteolysis"/>
    <property type="evidence" value="ECO:0007669"/>
    <property type="project" value="TreeGrafter"/>
</dbReference>
<accession>A0A9W9AQB5</accession>